<evidence type="ECO:0000313" key="3">
    <source>
        <dbReference type="Proteomes" id="UP000004814"/>
    </source>
</evidence>
<sequence>MAIDVDSLPPRLDDAPRRPSPLIGVVVFMICFVAGGTTALLLWPKRYPTATPVFWVAVAIVPLLLSALAALVPWLFYAGTKRSIHAWNDRRDRFVSGVFERESQPIALLGCVCRIPVDDDHAIAKLGAGEHLLTPQQTPDKRAAIASRWFPAPAFSIEMDSREYDAERQWALLPSLLECMLDALKPRINALPPALPLNVAFFVDAPLFEEALQPCMQLIWDDLGLRAFSFSTEPTVPNPMALDAWLDSHDDSTGEHATLLLLVQLHALVSEPPPAGSTEVAIALLMTPREVAQRHRLTELAHIHRPRQGAIASLQQALSLALKWGGAPPADIHHLWHAGFDKIGKQALLSAVHTENIPLSDGRPVSGEHDIDRLAGDAGIAADWFALACASEFAQSYGGPQLVARHDGIHSMLTVVRPVLRSPVQSRL</sequence>
<evidence type="ECO:0000313" key="2">
    <source>
        <dbReference type="EMBL" id="EDT40931.1"/>
    </source>
</evidence>
<evidence type="ECO:0008006" key="4">
    <source>
        <dbReference type="Google" id="ProtNLM"/>
    </source>
</evidence>
<feature type="transmembrane region" description="Helical" evidence="1">
    <location>
        <begin position="54"/>
        <end position="76"/>
    </location>
</feature>
<dbReference type="RefSeq" id="WP_006759186.1">
    <property type="nucleotide sequence ID" value="NZ_ABLK01000100.1"/>
</dbReference>
<accession>B1T690</accession>
<feature type="transmembrane region" description="Helical" evidence="1">
    <location>
        <begin position="20"/>
        <end position="42"/>
    </location>
</feature>
<keyword evidence="1" id="KW-1133">Transmembrane helix</keyword>
<keyword evidence="1" id="KW-0472">Membrane</keyword>
<comment type="caution">
    <text evidence="2">The sequence shown here is derived from an EMBL/GenBank/DDBJ whole genome shotgun (WGS) entry which is preliminary data.</text>
</comment>
<reference evidence="2 3" key="1">
    <citation type="submission" date="2008-03" db="EMBL/GenBank/DDBJ databases">
        <title>Sequencing of the draft genome and assembly of Burkholderia ambifaria MEX-5.</title>
        <authorList>
            <consortium name="US DOE Joint Genome Institute (JGI-PGF)"/>
            <person name="Copeland A."/>
            <person name="Lucas S."/>
            <person name="Lapidus A."/>
            <person name="Glavina del Rio T."/>
            <person name="Dalin E."/>
            <person name="Tice H."/>
            <person name="Bruce D."/>
            <person name="Goodwin L."/>
            <person name="Pitluck S."/>
            <person name="Larimer F."/>
            <person name="Land M.L."/>
            <person name="Hauser L."/>
            <person name="Tiedje J."/>
            <person name="Richardson P."/>
        </authorList>
    </citation>
    <scope>NUCLEOTIDE SEQUENCE [LARGE SCALE GENOMIC DNA]</scope>
    <source>
        <strain evidence="2 3">MEX-5</strain>
    </source>
</reference>
<dbReference type="PATRIC" id="fig|396597.7.peg.4705"/>
<dbReference type="Proteomes" id="UP000004814">
    <property type="component" value="Unassembled WGS sequence"/>
</dbReference>
<protein>
    <recommendedName>
        <fullName evidence="4">Transmembrane protein</fullName>
    </recommendedName>
</protein>
<dbReference type="EMBL" id="ABLK01000100">
    <property type="protein sequence ID" value="EDT40931.1"/>
    <property type="molecule type" value="Genomic_DNA"/>
</dbReference>
<gene>
    <name evidence="2" type="ORF">BamMEX5DRAFT_3306</name>
</gene>
<dbReference type="AlphaFoldDB" id="B1T690"/>
<evidence type="ECO:0000256" key="1">
    <source>
        <dbReference type="SAM" id="Phobius"/>
    </source>
</evidence>
<organism evidence="2 3">
    <name type="scientific">Burkholderia ambifaria MEX-5</name>
    <dbReference type="NCBI Taxonomy" id="396597"/>
    <lineage>
        <taxon>Bacteria</taxon>
        <taxon>Pseudomonadati</taxon>
        <taxon>Pseudomonadota</taxon>
        <taxon>Betaproteobacteria</taxon>
        <taxon>Burkholderiales</taxon>
        <taxon>Burkholderiaceae</taxon>
        <taxon>Burkholderia</taxon>
        <taxon>Burkholderia cepacia complex</taxon>
    </lineage>
</organism>
<keyword evidence="1" id="KW-0812">Transmembrane</keyword>
<proteinExistence type="predicted"/>
<name>B1T690_9BURK</name>